<proteinExistence type="inferred from homology"/>
<name>A0A7S2KXN8_9STRA</name>
<evidence type="ECO:0000256" key="7">
    <source>
        <dbReference type="ARBA" id="ARBA00023180"/>
    </source>
</evidence>
<dbReference type="PROSITE" id="PS50240">
    <property type="entry name" value="TRYPSIN_DOM"/>
    <property type="match status" value="1"/>
</dbReference>
<comment type="subcellular location">
    <subcellularLocation>
        <location evidence="1">Secreted</location>
    </subcellularLocation>
</comment>
<keyword evidence="7" id="KW-0325">Glycoprotein</keyword>
<dbReference type="SUPFAM" id="SSF50494">
    <property type="entry name" value="Trypsin-like serine proteases"/>
    <property type="match status" value="1"/>
</dbReference>
<dbReference type="FunFam" id="2.40.10.10:FF:000054">
    <property type="entry name" value="Complement C1r subcomponent"/>
    <property type="match status" value="1"/>
</dbReference>
<dbReference type="PROSITE" id="PS00135">
    <property type="entry name" value="TRYPSIN_SER"/>
    <property type="match status" value="1"/>
</dbReference>
<dbReference type="PRINTS" id="PR00722">
    <property type="entry name" value="CHYMOTRYPSIN"/>
</dbReference>
<dbReference type="Gene3D" id="2.40.10.10">
    <property type="entry name" value="Trypsin-like serine proteases"/>
    <property type="match status" value="1"/>
</dbReference>
<dbReference type="GO" id="GO:0004252">
    <property type="term" value="F:serine-type endopeptidase activity"/>
    <property type="evidence" value="ECO:0007669"/>
    <property type="project" value="InterPro"/>
</dbReference>
<dbReference type="InterPro" id="IPR001254">
    <property type="entry name" value="Trypsin_dom"/>
</dbReference>
<feature type="signal peptide" evidence="9">
    <location>
        <begin position="1"/>
        <end position="19"/>
    </location>
</feature>
<evidence type="ECO:0000256" key="6">
    <source>
        <dbReference type="ARBA" id="ARBA00023157"/>
    </source>
</evidence>
<keyword evidence="4 9" id="KW-0732">Signal</keyword>
<protein>
    <recommendedName>
        <fullName evidence="10">Peptidase S1 domain-containing protein</fullName>
    </recommendedName>
</protein>
<dbReference type="GO" id="GO:0005576">
    <property type="term" value="C:extracellular region"/>
    <property type="evidence" value="ECO:0007669"/>
    <property type="project" value="UniProtKB-SubCell"/>
</dbReference>
<keyword evidence="8" id="KW-0720">Serine protease</keyword>
<dbReference type="InterPro" id="IPR001314">
    <property type="entry name" value="Peptidase_S1A"/>
</dbReference>
<dbReference type="Pfam" id="PF00089">
    <property type="entry name" value="Trypsin"/>
    <property type="match status" value="1"/>
</dbReference>
<dbReference type="InterPro" id="IPR033116">
    <property type="entry name" value="TRYPSIN_SER"/>
</dbReference>
<dbReference type="InterPro" id="IPR018114">
    <property type="entry name" value="TRYPSIN_HIS"/>
</dbReference>
<dbReference type="PROSITE" id="PS00134">
    <property type="entry name" value="TRYPSIN_HIS"/>
    <property type="match status" value="1"/>
</dbReference>
<keyword evidence="8" id="KW-0378">Hydrolase</keyword>
<dbReference type="PANTHER" id="PTHR24276">
    <property type="entry name" value="POLYSERASE-RELATED"/>
    <property type="match status" value="1"/>
</dbReference>
<keyword evidence="6" id="KW-1015">Disulfide bond</keyword>
<evidence type="ECO:0000256" key="2">
    <source>
        <dbReference type="ARBA" id="ARBA00007664"/>
    </source>
</evidence>
<feature type="chain" id="PRO_5030666977" description="Peptidase S1 domain-containing protein" evidence="9">
    <location>
        <begin position="20"/>
        <end position="309"/>
    </location>
</feature>
<dbReference type="SMART" id="SM00020">
    <property type="entry name" value="Tryp_SPc"/>
    <property type="match status" value="1"/>
</dbReference>
<sequence>MKSTIFPLLLAVSTSTSCAQYIRGAVDGLNAPAHSNENHSDESRTLNTRIIGGVNIGGEDTSYTVSLKDEKGNHFCGGVLVSYNAVLTAAHCVGEESGKEGITAVVGRPNLNIGSVGQELKVTKQLLHSKFRASGFEFDHDYALMFLEEDVSVPVDIITMNQNPAFPLPGAKVTVYGYGDVDDSKKITRLSREVLKADLRVVSKEDCEAVEAEFEGNNVTLAGYVDGATMICAKHNDRDSCQGDSGGPLVRHRRDGSKELVGIVSWGVGCANEFPGVYAASSSAFRWARRTICRESRKPHHQFNCEDKW</sequence>
<evidence type="ECO:0000256" key="8">
    <source>
        <dbReference type="RuleBase" id="RU363034"/>
    </source>
</evidence>
<evidence type="ECO:0000256" key="9">
    <source>
        <dbReference type="SAM" id="SignalP"/>
    </source>
</evidence>
<dbReference type="InterPro" id="IPR043504">
    <property type="entry name" value="Peptidase_S1_PA_chymotrypsin"/>
</dbReference>
<keyword evidence="3" id="KW-0964">Secreted</keyword>
<dbReference type="CDD" id="cd00190">
    <property type="entry name" value="Tryp_SPc"/>
    <property type="match status" value="1"/>
</dbReference>
<keyword evidence="5" id="KW-0843">Virulence</keyword>
<keyword evidence="8" id="KW-0645">Protease</keyword>
<evidence type="ECO:0000313" key="11">
    <source>
        <dbReference type="EMBL" id="CAD9588670.1"/>
    </source>
</evidence>
<evidence type="ECO:0000256" key="4">
    <source>
        <dbReference type="ARBA" id="ARBA00022729"/>
    </source>
</evidence>
<evidence type="ECO:0000256" key="1">
    <source>
        <dbReference type="ARBA" id="ARBA00004613"/>
    </source>
</evidence>
<feature type="domain" description="Peptidase S1" evidence="10">
    <location>
        <begin position="50"/>
        <end position="293"/>
    </location>
</feature>
<evidence type="ECO:0000256" key="5">
    <source>
        <dbReference type="ARBA" id="ARBA00023026"/>
    </source>
</evidence>
<comment type="similarity">
    <text evidence="2">Belongs to the peptidase S1 family.</text>
</comment>
<dbReference type="AlphaFoldDB" id="A0A7S2KXN8"/>
<dbReference type="InterPro" id="IPR009003">
    <property type="entry name" value="Peptidase_S1_PA"/>
</dbReference>
<dbReference type="PANTHER" id="PTHR24276:SF91">
    <property type="entry name" value="AT26814P-RELATED"/>
    <property type="match status" value="1"/>
</dbReference>
<evidence type="ECO:0000259" key="10">
    <source>
        <dbReference type="PROSITE" id="PS50240"/>
    </source>
</evidence>
<dbReference type="PROSITE" id="PS51257">
    <property type="entry name" value="PROKAR_LIPOPROTEIN"/>
    <property type="match status" value="1"/>
</dbReference>
<dbReference type="GO" id="GO:0006508">
    <property type="term" value="P:proteolysis"/>
    <property type="evidence" value="ECO:0007669"/>
    <property type="project" value="UniProtKB-KW"/>
</dbReference>
<accession>A0A7S2KXN8</accession>
<reference evidence="11" key="1">
    <citation type="submission" date="2021-01" db="EMBL/GenBank/DDBJ databases">
        <authorList>
            <person name="Corre E."/>
            <person name="Pelletier E."/>
            <person name="Niang G."/>
            <person name="Scheremetjew M."/>
            <person name="Finn R."/>
            <person name="Kale V."/>
            <person name="Holt S."/>
            <person name="Cochrane G."/>
            <person name="Meng A."/>
            <person name="Brown T."/>
            <person name="Cohen L."/>
        </authorList>
    </citation>
    <scope>NUCLEOTIDE SEQUENCE</scope>
    <source>
        <strain evidence="11">SM1012Den-03</strain>
    </source>
</reference>
<organism evidence="11">
    <name type="scientific">Skeletonema marinoi</name>
    <dbReference type="NCBI Taxonomy" id="267567"/>
    <lineage>
        <taxon>Eukaryota</taxon>
        <taxon>Sar</taxon>
        <taxon>Stramenopiles</taxon>
        <taxon>Ochrophyta</taxon>
        <taxon>Bacillariophyta</taxon>
        <taxon>Coscinodiscophyceae</taxon>
        <taxon>Thalassiosirophycidae</taxon>
        <taxon>Thalassiosirales</taxon>
        <taxon>Skeletonemataceae</taxon>
        <taxon>Skeletonema</taxon>
        <taxon>Skeletonema marinoi-dohrnii complex</taxon>
    </lineage>
</organism>
<dbReference type="InterPro" id="IPR050430">
    <property type="entry name" value="Peptidase_S1"/>
</dbReference>
<evidence type="ECO:0000256" key="3">
    <source>
        <dbReference type="ARBA" id="ARBA00022525"/>
    </source>
</evidence>
<dbReference type="EMBL" id="HBGZ01008606">
    <property type="protein sequence ID" value="CAD9588670.1"/>
    <property type="molecule type" value="Transcribed_RNA"/>
</dbReference>
<gene>
    <name evidence="11" type="ORF">SMAR0320_LOCUS6151</name>
</gene>